<proteinExistence type="predicted"/>
<reference evidence="3 4" key="1">
    <citation type="submission" date="2023-05" db="EMBL/GenBank/DDBJ databases">
        <title>A 100% complete, gapless, phased diploid assembly of the Scenedesmus obliquus UTEX 3031 genome.</title>
        <authorList>
            <person name="Biondi T.C."/>
            <person name="Hanschen E.R."/>
            <person name="Kwon T."/>
            <person name="Eng W."/>
            <person name="Kruse C.P.S."/>
            <person name="Koehler S.I."/>
            <person name="Kunde Y."/>
            <person name="Gleasner C.D."/>
            <person name="You Mak K.T."/>
            <person name="Polle J."/>
            <person name="Hovde B.T."/>
            <person name="Starkenburg S.R."/>
        </authorList>
    </citation>
    <scope>NUCLEOTIDE SEQUENCE [LARGE SCALE GENOMIC DNA]</scope>
    <source>
        <strain evidence="3 4">DOE0152z</strain>
    </source>
</reference>
<sequence length="1031" mass="106702">MAESSPRMPQELLSDANQGIIRGPKPLQQHASHKAGMDIIGSSQQAVAALDKSPVKSPSKARRQLPVLSVDTARQLDDEDDAPDSTPKTTPIARGSRSRASILDSSPGGSLIPTSPAAAATTGPPSPPVVSRLPGSAGISSSGSASCIAASPSKRPDWRMPAKPVGQDAAANAAGPAAAAGSPARRSLAAPAAAATRPQYAFGSRIEAPAAASTRKPSPMRQSAPGAVRHVSSSSPSGPSPGSAAARAYASPQRVPAAARSAGGLPAAATGRAGASPQRVPAGARSSATATGTAAMRAAVSPQRVPAAARSAAAASAAMRSTSAPRMSADKLQSRFAQHQEDNSCTPLVALPLPPGKAGAAAKLEQESSSSSVASPFLGRISNMSAVASPAGPTTLPAHKQQQAAAAAAQCTPQQQRRSLLPMHPAPGTPIPPAPAGTPAGNAANVRLPDVDFSSTPLVAGKHSAGSVASAVAAAAAGDMAPPLLPREVSGASLAYGDGSLSREASRDVTRETSMHALHGAAGLSREGSAVSIDSAAVAVAAKGLMLPLHRLEEEEASAQFASPPRHRRGEHSSPKGAAAVCSQLLKSKASSVCGGSGSKPTPAEAAVADDAAATPAAAQQQQRTNKGSMPTPASSSPSKALRFTPGSDSKLRSSLAKVPRLDLTPVLAQAEEDQQLEEEQQQQLQLEQESQEQQLAEEQQHEQQLLLEFSGHAEEQAHRSRARAGAHDGKPESASSGAGKRGTSAGRRAAGSGSGKRSAAAEPPQQPVFFYVYESVMPAEETKTYEELRRALLKSHGGHRLAANLQGIWGCYQDARRNTEAMAFRGHRLLDQVSNEYKHYKSEAEQHLEQLQQERDAYKEELQLALTTGHGSGMDVEVAKDKQVQELRHENQQLRLQMAEMEKALHKAAEFHHAQQAEAVPNQARTIAGSATTSILFQQTLALQEELMAKEKTIEDLKAGLMITCGALKQTNYMEPEGAVRAGFEPDTVQVLDMMISSTAAEASMLDQVHAAAAAAAEAVQPHTQIEELH</sequence>
<name>A0ABY8TSZ3_TETOB</name>
<feature type="region of interest" description="Disordered" evidence="2">
    <location>
        <begin position="411"/>
        <end position="442"/>
    </location>
</feature>
<feature type="compositionally biased region" description="Low complexity" evidence="2">
    <location>
        <begin position="282"/>
        <end position="299"/>
    </location>
</feature>
<feature type="compositionally biased region" description="Low complexity" evidence="2">
    <location>
        <begin position="602"/>
        <end position="623"/>
    </location>
</feature>
<feature type="coiled-coil region" evidence="1">
    <location>
        <begin position="831"/>
        <end position="905"/>
    </location>
</feature>
<accession>A0ABY8TSZ3</accession>
<gene>
    <name evidence="3" type="ORF">OEZ85_011549</name>
</gene>
<feature type="region of interest" description="Disordered" evidence="2">
    <location>
        <begin position="556"/>
        <end position="580"/>
    </location>
</feature>
<feature type="compositionally biased region" description="Low complexity" evidence="2">
    <location>
        <begin position="113"/>
        <end position="153"/>
    </location>
</feature>
<feature type="region of interest" description="Disordered" evidence="2">
    <location>
        <begin position="209"/>
        <end position="302"/>
    </location>
</feature>
<dbReference type="EMBL" id="CP126210">
    <property type="protein sequence ID" value="WIA11432.1"/>
    <property type="molecule type" value="Genomic_DNA"/>
</dbReference>
<feature type="region of interest" description="Disordered" evidence="2">
    <location>
        <begin position="673"/>
        <end position="763"/>
    </location>
</feature>
<feature type="compositionally biased region" description="Low complexity" evidence="2">
    <location>
        <begin position="232"/>
        <end position="269"/>
    </location>
</feature>
<feature type="region of interest" description="Disordered" evidence="2">
    <location>
        <begin position="592"/>
        <end position="657"/>
    </location>
</feature>
<evidence type="ECO:0000256" key="1">
    <source>
        <dbReference type="SAM" id="Coils"/>
    </source>
</evidence>
<feature type="compositionally biased region" description="Polar residues" evidence="2">
    <location>
        <begin position="624"/>
        <end position="639"/>
    </location>
</feature>
<keyword evidence="1" id="KW-0175">Coiled coil</keyword>
<feature type="compositionally biased region" description="Low complexity" evidence="2">
    <location>
        <begin position="169"/>
        <end position="191"/>
    </location>
</feature>
<feature type="region of interest" description="Disordered" evidence="2">
    <location>
        <begin position="1"/>
        <end position="191"/>
    </location>
</feature>
<evidence type="ECO:0000313" key="4">
    <source>
        <dbReference type="Proteomes" id="UP001244341"/>
    </source>
</evidence>
<evidence type="ECO:0000256" key="2">
    <source>
        <dbReference type="SAM" id="MobiDB-lite"/>
    </source>
</evidence>
<dbReference type="Proteomes" id="UP001244341">
    <property type="component" value="Chromosome 3b"/>
</dbReference>
<feature type="compositionally biased region" description="Pro residues" evidence="2">
    <location>
        <begin position="424"/>
        <end position="436"/>
    </location>
</feature>
<evidence type="ECO:0000313" key="3">
    <source>
        <dbReference type="EMBL" id="WIA11432.1"/>
    </source>
</evidence>
<feature type="compositionally biased region" description="Low complexity" evidence="2">
    <location>
        <begin position="734"/>
        <end position="762"/>
    </location>
</feature>
<keyword evidence="4" id="KW-1185">Reference proteome</keyword>
<feature type="compositionally biased region" description="Low complexity" evidence="2">
    <location>
        <begin position="682"/>
        <end position="709"/>
    </location>
</feature>
<organism evidence="3 4">
    <name type="scientific">Tetradesmus obliquus</name>
    <name type="common">Green alga</name>
    <name type="synonym">Acutodesmus obliquus</name>
    <dbReference type="NCBI Taxonomy" id="3088"/>
    <lineage>
        <taxon>Eukaryota</taxon>
        <taxon>Viridiplantae</taxon>
        <taxon>Chlorophyta</taxon>
        <taxon>core chlorophytes</taxon>
        <taxon>Chlorophyceae</taxon>
        <taxon>CS clade</taxon>
        <taxon>Sphaeropleales</taxon>
        <taxon>Scenedesmaceae</taxon>
        <taxon>Tetradesmus</taxon>
    </lineage>
</organism>
<protein>
    <submittedName>
        <fullName evidence="3">Uncharacterized protein</fullName>
    </submittedName>
</protein>